<evidence type="ECO:0000313" key="2">
    <source>
        <dbReference type="Proteomes" id="UP000218811"/>
    </source>
</evidence>
<dbReference type="AlphaFoldDB" id="A0A2H3K4K5"/>
<dbReference type="STRING" id="742152.A0A2H3K4K5"/>
<name>A0A2H3K4K5_WOLCO</name>
<gene>
    <name evidence="1" type="ORF">WOLCODRAFT_164381</name>
</gene>
<dbReference type="OrthoDB" id="5946233at2759"/>
<organism evidence="1 2">
    <name type="scientific">Wolfiporia cocos (strain MD-104)</name>
    <name type="common">Brown rot fungus</name>
    <dbReference type="NCBI Taxonomy" id="742152"/>
    <lineage>
        <taxon>Eukaryota</taxon>
        <taxon>Fungi</taxon>
        <taxon>Dikarya</taxon>
        <taxon>Basidiomycota</taxon>
        <taxon>Agaricomycotina</taxon>
        <taxon>Agaricomycetes</taxon>
        <taxon>Polyporales</taxon>
        <taxon>Phaeolaceae</taxon>
        <taxon>Wolfiporia</taxon>
    </lineage>
</organism>
<sequence length="127" mass="15069">MSYPQMVKHLKGHYNTAEYGLSLESLKKKCRKWGIQRARGQALTTQDIGPAIERIRQRFPNQGMQDMWNTLRVEEDIHISEKKILAYMRRYHPEELEARLRERGGMVRSQFWAAGVNDIWTLDQHDK</sequence>
<dbReference type="EMBL" id="KB468146">
    <property type="protein sequence ID" value="PCH43367.1"/>
    <property type="molecule type" value="Genomic_DNA"/>
</dbReference>
<proteinExistence type="predicted"/>
<accession>A0A2H3K4K5</accession>
<dbReference type="Proteomes" id="UP000218811">
    <property type="component" value="Unassembled WGS sequence"/>
</dbReference>
<evidence type="ECO:0000313" key="1">
    <source>
        <dbReference type="EMBL" id="PCH43367.1"/>
    </source>
</evidence>
<reference evidence="1 2" key="1">
    <citation type="journal article" date="2012" name="Science">
        <title>The Paleozoic origin of enzymatic lignin decomposition reconstructed from 31 fungal genomes.</title>
        <authorList>
            <person name="Floudas D."/>
            <person name="Binder M."/>
            <person name="Riley R."/>
            <person name="Barry K."/>
            <person name="Blanchette R.A."/>
            <person name="Henrissat B."/>
            <person name="Martinez A.T."/>
            <person name="Otillar R."/>
            <person name="Spatafora J.W."/>
            <person name="Yadav J.S."/>
            <person name="Aerts A."/>
            <person name="Benoit I."/>
            <person name="Boyd A."/>
            <person name="Carlson A."/>
            <person name="Copeland A."/>
            <person name="Coutinho P.M."/>
            <person name="de Vries R.P."/>
            <person name="Ferreira P."/>
            <person name="Findley K."/>
            <person name="Foster B."/>
            <person name="Gaskell J."/>
            <person name="Glotzer D."/>
            <person name="Gorecki P."/>
            <person name="Heitman J."/>
            <person name="Hesse C."/>
            <person name="Hori C."/>
            <person name="Igarashi K."/>
            <person name="Jurgens J.A."/>
            <person name="Kallen N."/>
            <person name="Kersten P."/>
            <person name="Kohler A."/>
            <person name="Kuees U."/>
            <person name="Kumar T.K.A."/>
            <person name="Kuo A."/>
            <person name="LaButti K."/>
            <person name="Larrondo L.F."/>
            <person name="Lindquist E."/>
            <person name="Ling A."/>
            <person name="Lombard V."/>
            <person name="Lucas S."/>
            <person name="Lundell T."/>
            <person name="Martin R."/>
            <person name="McLaughlin D.J."/>
            <person name="Morgenstern I."/>
            <person name="Morin E."/>
            <person name="Murat C."/>
            <person name="Nagy L.G."/>
            <person name="Nolan M."/>
            <person name="Ohm R.A."/>
            <person name="Patyshakuliyeva A."/>
            <person name="Rokas A."/>
            <person name="Ruiz-Duenas F.J."/>
            <person name="Sabat G."/>
            <person name="Salamov A."/>
            <person name="Samejima M."/>
            <person name="Schmutz J."/>
            <person name="Slot J.C."/>
            <person name="St John F."/>
            <person name="Stenlid J."/>
            <person name="Sun H."/>
            <person name="Sun S."/>
            <person name="Syed K."/>
            <person name="Tsang A."/>
            <person name="Wiebenga A."/>
            <person name="Young D."/>
            <person name="Pisabarro A."/>
            <person name="Eastwood D.C."/>
            <person name="Martin F."/>
            <person name="Cullen D."/>
            <person name="Grigoriev I.V."/>
            <person name="Hibbett D.S."/>
        </authorList>
    </citation>
    <scope>NUCLEOTIDE SEQUENCE [LARGE SCALE GENOMIC DNA]</scope>
    <source>
        <strain evidence="1 2">MD-104</strain>
    </source>
</reference>
<dbReference type="PANTHER" id="PTHR46177:SF1">
    <property type="entry name" value="INTEGRASE CATALYTIC DOMAIN-CONTAINING PROTEIN"/>
    <property type="match status" value="1"/>
</dbReference>
<protein>
    <submittedName>
        <fullName evidence="1">Uncharacterized protein</fullName>
    </submittedName>
</protein>
<keyword evidence="2" id="KW-1185">Reference proteome</keyword>
<dbReference type="PANTHER" id="PTHR46177">
    <property type="entry name" value="INTEGRASE CATALYTIC DOMAIN-CONTAINING PROTEIN"/>
    <property type="match status" value="1"/>
</dbReference>